<dbReference type="InterPro" id="IPR003374">
    <property type="entry name" value="ApbE-like_sf"/>
</dbReference>
<accession>A0A918TRP0</accession>
<evidence type="ECO:0000256" key="4">
    <source>
        <dbReference type="ARBA" id="ARBA00022630"/>
    </source>
</evidence>
<dbReference type="Proteomes" id="UP000644507">
    <property type="component" value="Unassembled WGS sequence"/>
</dbReference>
<evidence type="ECO:0000256" key="8">
    <source>
        <dbReference type="ARBA" id="ARBA00022842"/>
    </source>
</evidence>
<protein>
    <recommendedName>
        <fullName evidence="3">FAD:protein FMN transferase</fullName>
        <ecNumber evidence="2">2.7.1.180</ecNumber>
    </recommendedName>
    <alternativeName>
        <fullName evidence="9">Flavin transferase</fullName>
    </alternativeName>
</protein>
<dbReference type="EMBL" id="BMXI01000008">
    <property type="protein sequence ID" value="GHC53774.1"/>
    <property type="molecule type" value="Genomic_DNA"/>
</dbReference>
<evidence type="ECO:0000256" key="9">
    <source>
        <dbReference type="ARBA" id="ARBA00031306"/>
    </source>
</evidence>
<organism evidence="11 12">
    <name type="scientific">Roseibacillus persicicus</name>
    <dbReference type="NCBI Taxonomy" id="454148"/>
    <lineage>
        <taxon>Bacteria</taxon>
        <taxon>Pseudomonadati</taxon>
        <taxon>Verrucomicrobiota</taxon>
        <taxon>Verrucomicrobiia</taxon>
        <taxon>Verrucomicrobiales</taxon>
        <taxon>Verrucomicrobiaceae</taxon>
        <taxon>Roseibacillus</taxon>
    </lineage>
</organism>
<dbReference type="PANTHER" id="PTHR30040">
    <property type="entry name" value="THIAMINE BIOSYNTHESIS LIPOPROTEIN APBE"/>
    <property type="match status" value="1"/>
</dbReference>
<comment type="cofactor">
    <cofactor evidence="1">
        <name>Mg(2+)</name>
        <dbReference type="ChEBI" id="CHEBI:18420"/>
    </cofactor>
</comment>
<dbReference type="SUPFAM" id="SSF143631">
    <property type="entry name" value="ApbE-like"/>
    <property type="match status" value="1"/>
</dbReference>
<dbReference type="InterPro" id="IPR024932">
    <property type="entry name" value="ApbE"/>
</dbReference>
<comment type="caution">
    <text evidence="11">The sequence shown here is derived from an EMBL/GenBank/DDBJ whole genome shotgun (WGS) entry which is preliminary data.</text>
</comment>
<dbReference type="GO" id="GO:0016740">
    <property type="term" value="F:transferase activity"/>
    <property type="evidence" value="ECO:0007669"/>
    <property type="project" value="UniProtKB-KW"/>
</dbReference>
<dbReference type="PANTHER" id="PTHR30040:SF2">
    <property type="entry name" value="FAD:PROTEIN FMN TRANSFERASE"/>
    <property type="match status" value="1"/>
</dbReference>
<evidence type="ECO:0000256" key="2">
    <source>
        <dbReference type="ARBA" id="ARBA00011955"/>
    </source>
</evidence>
<name>A0A918TRP0_9BACT</name>
<evidence type="ECO:0000313" key="12">
    <source>
        <dbReference type="Proteomes" id="UP000644507"/>
    </source>
</evidence>
<evidence type="ECO:0000256" key="6">
    <source>
        <dbReference type="ARBA" id="ARBA00022723"/>
    </source>
</evidence>
<keyword evidence="4" id="KW-0285">Flavoprotein</keyword>
<proteinExistence type="predicted"/>
<dbReference type="GO" id="GO:0046872">
    <property type="term" value="F:metal ion binding"/>
    <property type="evidence" value="ECO:0007669"/>
    <property type="project" value="UniProtKB-KW"/>
</dbReference>
<keyword evidence="5 11" id="KW-0808">Transferase</keyword>
<dbReference type="Gene3D" id="3.10.520.10">
    <property type="entry name" value="ApbE-like domains"/>
    <property type="match status" value="1"/>
</dbReference>
<evidence type="ECO:0000256" key="5">
    <source>
        <dbReference type="ARBA" id="ARBA00022679"/>
    </source>
</evidence>
<evidence type="ECO:0000313" key="11">
    <source>
        <dbReference type="EMBL" id="GHC53774.1"/>
    </source>
</evidence>
<reference evidence="11" key="1">
    <citation type="journal article" date="2014" name="Int. J. Syst. Evol. Microbiol.">
        <title>Complete genome sequence of Corynebacterium casei LMG S-19264T (=DSM 44701T), isolated from a smear-ripened cheese.</title>
        <authorList>
            <consortium name="US DOE Joint Genome Institute (JGI-PGF)"/>
            <person name="Walter F."/>
            <person name="Albersmeier A."/>
            <person name="Kalinowski J."/>
            <person name="Ruckert C."/>
        </authorList>
    </citation>
    <scope>NUCLEOTIDE SEQUENCE</scope>
    <source>
        <strain evidence="11">KCTC 12988</strain>
    </source>
</reference>
<sequence>MPTPIRPKKKKAKIFLFLLLLIIAGGAAFQYYRSKNPEKFIEEERVVVLERFQAERPLMGTLFSITVYAETAEKAQSAMTEAFTRAATINQVASDYLPDSELTRFNGTAAEEWFVASDDFLTMVAYGLELADLTNGAYDPTLGTLTHLWRRTKEAGQLPSTPTLDEARAMAGWEKVEADLKENRIRKTVDGLRLDLGGLAKGYAVDAMLEVFRARGLPHALVVAGGDVRCGLAPPNKEGWTVGLKDYNNELNEVMTLEDCAVSTSGDVQQFVEIDGRRYSHIVDPSTGLGVTDSLMATVVAKNGLMSDPLATAACIDPRFFTELSAATDIHSRILSKDQQQISPKFPSVVPLNTQKPESE</sequence>
<dbReference type="AlphaFoldDB" id="A0A918TRP0"/>
<gene>
    <name evidence="11" type="ORF">GCM10007100_20060</name>
</gene>
<dbReference type="EC" id="2.7.1.180" evidence="2"/>
<keyword evidence="8" id="KW-0460">Magnesium</keyword>
<evidence type="ECO:0000256" key="10">
    <source>
        <dbReference type="ARBA" id="ARBA00048540"/>
    </source>
</evidence>
<evidence type="ECO:0000256" key="3">
    <source>
        <dbReference type="ARBA" id="ARBA00016337"/>
    </source>
</evidence>
<comment type="catalytic activity">
    <reaction evidence="10">
        <text>L-threonyl-[protein] + FAD = FMN-L-threonyl-[protein] + AMP + H(+)</text>
        <dbReference type="Rhea" id="RHEA:36847"/>
        <dbReference type="Rhea" id="RHEA-COMP:11060"/>
        <dbReference type="Rhea" id="RHEA-COMP:11061"/>
        <dbReference type="ChEBI" id="CHEBI:15378"/>
        <dbReference type="ChEBI" id="CHEBI:30013"/>
        <dbReference type="ChEBI" id="CHEBI:57692"/>
        <dbReference type="ChEBI" id="CHEBI:74257"/>
        <dbReference type="ChEBI" id="CHEBI:456215"/>
        <dbReference type="EC" id="2.7.1.180"/>
    </reaction>
</comment>
<evidence type="ECO:0000256" key="7">
    <source>
        <dbReference type="ARBA" id="ARBA00022827"/>
    </source>
</evidence>
<keyword evidence="6" id="KW-0479">Metal-binding</keyword>
<keyword evidence="7" id="KW-0274">FAD</keyword>
<dbReference type="RefSeq" id="WP_189569814.1">
    <property type="nucleotide sequence ID" value="NZ_BMXI01000008.1"/>
</dbReference>
<dbReference type="Pfam" id="PF02424">
    <property type="entry name" value="ApbE"/>
    <property type="match status" value="1"/>
</dbReference>
<evidence type="ECO:0000256" key="1">
    <source>
        <dbReference type="ARBA" id="ARBA00001946"/>
    </source>
</evidence>
<keyword evidence="12" id="KW-1185">Reference proteome</keyword>
<reference evidence="11" key="2">
    <citation type="submission" date="2020-09" db="EMBL/GenBank/DDBJ databases">
        <authorList>
            <person name="Sun Q."/>
            <person name="Kim S."/>
        </authorList>
    </citation>
    <scope>NUCLEOTIDE SEQUENCE</scope>
    <source>
        <strain evidence="11">KCTC 12988</strain>
    </source>
</reference>